<dbReference type="Proteomes" id="UP000275846">
    <property type="component" value="Unassembled WGS sequence"/>
</dbReference>
<dbReference type="WBParaSite" id="SSLN_0000582501-mRNA-1">
    <property type="protein sequence ID" value="SSLN_0000582501-mRNA-1"/>
    <property type="gene ID" value="SSLN_0000582501"/>
</dbReference>
<evidence type="ECO:0000256" key="1">
    <source>
        <dbReference type="SAM" id="MobiDB-lite"/>
    </source>
</evidence>
<feature type="compositionally biased region" description="Acidic residues" evidence="1">
    <location>
        <begin position="26"/>
        <end position="40"/>
    </location>
</feature>
<reference evidence="2 3" key="2">
    <citation type="submission" date="2018-11" db="EMBL/GenBank/DDBJ databases">
        <authorList>
            <consortium name="Pathogen Informatics"/>
        </authorList>
    </citation>
    <scope>NUCLEOTIDE SEQUENCE [LARGE SCALE GENOMIC DNA]</scope>
    <source>
        <strain evidence="2 3">NST_G2</strain>
    </source>
</reference>
<accession>A0A183SN46</accession>
<gene>
    <name evidence="2" type="ORF">SSLN_LOCUS5644</name>
</gene>
<evidence type="ECO:0000313" key="3">
    <source>
        <dbReference type="Proteomes" id="UP000275846"/>
    </source>
</evidence>
<protein>
    <submittedName>
        <fullName evidence="2 4">Uncharacterized protein</fullName>
    </submittedName>
</protein>
<reference evidence="4" key="1">
    <citation type="submission" date="2016-06" db="UniProtKB">
        <authorList>
            <consortium name="WormBaseParasite"/>
        </authorList>
    </citation>
    <scope>IDENTIFICATION</scope>
</reference>
<organism evidence="4">
    <name type="scientific">Schistocephalus solidus</name>
    <name type="common">Tapeworm</name>
    <dbReference type="NCBI Taxonomy" id="70667"/>
    <lineage>
        <taxon>Eukaryota</taxon>
        <taxon>Metazoa</taxon>
        <taxon>Spiralia</taxon>
        <taxon>Lophotrochozoa</taxon>
        <taxon>Platyhelminthes</taxon>
        <taxon>Cestoda</taxon>
        <taxon>Eucestoda</taxon>
        <taxon>Diphyllobothriidea</taxon>
        <taxon>Diphyllobothriidae</taxon>
        <taxon>Schistocephalus</taxon>
    </lineage>
</organism>
<feature type="region of interest" description="Disordered" evidence="1">
    <location>
        <begin position="26"/>
        <end position="47"/>
    </location>
</feature>
<proteinExistence type="predicted"/>
<evidence type="ECO:0000313" key="4">
    <source>
        <dbReference type="WBParaSite" id="SSLN_0000582501-mRNA-1"/>
    </source>
</evidence>
<keyword evidence="3" id="KW-1185">Reference proteome</keyword>
<evidence type="ECO:0000313" key="2">
    <source>
        <dbReference type="EMBL" id="VDL92029.1"/>
    </source>
</evidence>
<name>A0A183SN46_SCHSO</name>
<sequence>MDSNSLIRSIWELVTNWNRVKTVSDTIDDDVEEEEDDDDGANGREGECFDFHVPEIMNKVRPDNEGRDVRPVCFVPST</sequence>
<dbReference type="AlphaFoldDB" id="A0A183SN46"/>
<dbReference type="EMBL" id="UYSU01033337">
    <property type="protein sequence ID" value="VDL92029.1"/>
    <property type="molecule type" value="Genomic_DNA"/>
</dbReference>